<dbReference type="EMBL" id="WJXW01000001">
    <property type="protein sequence ID" value="KAF9741762.1"/>
    <property type="molecule type" value="Genomic_DNA"/>
</dbReference>
<evidence type="ECO:0000313" key="2">
    <source>
        <dbReference type="Proteomes" id="UP000756921"/>
    </source>
</evidence>
<organism evidence="1 2">
    <name type="scientific">Paraphaeosphaeria minitans</name>
    <dbReference type="NCBI Taxonomy" id="565426"/>
    <lineage>
        <taxon>Eukaryota</taxon>
        <taxon>Fungi</taxon>
        <taxon>Dikarya</taxon>
        <taxon>Ascomycota</taxon>
        <taxon>Pezizomycotina</taxon>
        <taxon>Dothideomycetes</taxon>
        <taxon>Pleosporomycetidae</taxon>
        <taxon>Pleosporales</taxon>
        <taxon>Massarineae</taxon>
        <taxon>Didymosphaeriaceae</taxon>
        <taxon>Paraphaeosphaeria</taxon>
    </lineage>
</organism>
<gene>
    <name evidence="1" type="ORF">PMIN01_01301</name>
</gene>
<proteinExistence type="predicted"/>
<evidence type="ECO:0000313" key="1">
    <source>
        <dbReference type="EMBL" id="KAF9741762.1"/>
    </source>
</evidence>
<dbReference type="Proteomes" id="UP000756921">
    <property type="component" value="Unassembled WGS sequence"/>
</dbReference>
<sequence>MVPALANAPPSPLAWPEIRFPLVPAVSLLSNGAPVSGRTAAPIISLRYIRFIPLALAFFLHFLQANPRAQVLPDLSVVQSFTNLYYH</sequence>
<reference evidence="1" key="1">
    <citation type="journal article" date="2020" name="Mol. Plant Microbe Interact.">
        <title>Genome Sequence of the Biocontrol Agent Coniothyrium minitans strain Conio (IMI 134523).</title>
        <authorList>
            <person name="Patel D."/>
            <person name="Shittu T.A."/>
            <person name="Baroncelli R."/>
            <person name="Muthumeenakshi S."/>
            <person name="Osborne T.H."/>
            <person name="Janganan T.K."/>
            <person name="Sreenivasaprasad S."/>
        </authorList>
    </citation>
    <scope>NUCLEOTIDE SEQUENCE</scope>
    <source>
        <strain evidence="1">Conio</strain>
    </source>
</reference>
<comment type="caution">
    <text evidence="1">The sequence shown here is derived from an EMBL/GenBank/DDBJ whole genome shotgun (WGS) entry which is preliminary data.</text>
</comment>
<keyword evidence="2" id="KW-1185">Reference proteome</keyword>
<name>A0A9P6GTX0_9PLEO</name>
<dbReference type="OrthoDB" id="10359773at2759"/>
<accession>A0A9P6GTX0</accession>
<dbReference type="AlphaFoldDB" id="A0A9P6GTX0"/>
<protein>
    <submittedName>
        <fullName evidence="1">Uncharacterized protein</fullName>
    </submittedName>
</protein>